<evidence type="ECO:0000313" key="2">
    <source>
        <dbReference type="Proteomes" id="UP000256964"/>
    </source>
</evidence>
<protein>
    <recommendedName>
        <fullName evidence="3">F-box domain-containing protein</fullName>
    </recommendedName>
</protein>
<sequence>MAQPPKFDGSASFNAADGDTETFEDLKIMFERVQARARDIRTLSFHVDLVFLSTLQDYILSLHGAADNLINIEIHVSSSGGQSHHLPHIRLPVELFPSLRSLTLDGVYIHESSAGVIRQLHALKLWNCPARSGAVHPNNFMPILRNAVSLHTLHFNRFLFAVAFSDDDIVQRPLQLPRLTNLICEDAIHSIRQFFQEVDIGPHVHATIIAQLPRAYEPDPTAMYGPVCMVLPRTSDDVMGFDDIERMYSEPQLDPNEEPVEYGPVGWIFPSDRDSPTLLKAIKYVTLSRNSNGEMELVGTSDGPGELKCIVSARSSDSPLLKYHLMSSALCTISAHLAIQRETHLQTLHITAELDFIRPTTWRLLFHATPHLTDLRLHDTGRFIPLSVGALIVFNELSSPIAAPRLQRVTLHGSMVSVRLIEAIHATLASRRHVTPTGQPVGILESLGLDLLAIDAASANVEAIPEYSALVKWVKGSGTKLTMQVALVSDV</sequence>
<keyword evidence="2" id="KW-1185">Reference proteome</keyword>
<organism evidence="1 2">
    <name type="scientific">Lentinus brumalis</name>
    <dbReference type="NCBI Taxonomy" id="2498619"/>
    <lineage>
        <taxon>Eukaryota</taxon>
        <taxon>Fungi</taxon>
        <taxon>Dikarya</taxon>
        <taxon>Basidiomycota</taxon>
        <taxon>Agaricomycotina</taxon>
        <taxon>Agaricomycetes</taxon>
        <taxon>Polyporales</taxon>
        <taxon>Polyporaceae</taxon>
        <taxon>Lentinus</taxon>
    </lineage>
</organism>
<dbReference type="OrthoDB" id="2757868at2759"/>
<proteinExistence type="predicted"/>
<gene>
    <name evidence="1" type="ORF">OH76DRAFT_1399438</name>
</gene>
<dbReference type="AlphaFoldDB" id="A0A371DLX6"/>
<name>A0A371DLX6_9APHY</name>
<dbReference type="EMBL" id="KZ857387">
    <property type="protein sequence ID" value="RDX53516.1"/>
    <property type="molecule type" value="Genomic_DNA"/>
</dbReference>
<evidence type="ECO:0008006" key="3">
    <source>
        <dbReference type="Google" id="ProtNLM"/>
    </source>
</evidence>
<evidence type="ECO:0000313" key="1">
    <source>
        <dbReference type="EMBL" id="RDX53516.1"/>
    </source>
</evidence>
<accession>A0A371DLX6</accession>
<reference evidence="1 2" key="1">
    <citation type="journal article" date="2018" name="Biotechnol. Biofuels">
        <title>Integrative visual omics of the white-rot fungus Polyporus brumalis exposes the biotechnological potential of its oxidative enzymes for delignifying raw plant biomass.</title>
        <authorList>
            <person name="Miyauchi S."/>
            <person name="Rancon A."/>
            <person name="Drula E."/>
            <person name="Hage H."/>
            <person name="Chaduli D."/>
            <person name="Favel A."/>
            <person name="Grisel S."/>
            <person name="Henrissat B."/>
            <person name="Herpoel-Gimbert I."/>
            <person name="Ruiz-Duenas F.J."/>
            <person name="Chevret D."/>
            <person name="Hainaut M."/>
            <person name="Lin J."/>
            <person name="Wang M."/>
            <person name="Pangilinan J."/>
            <person name="Lipzen A."/>
            <person name="Lesage-Meessen L."/>
            <person name="Navarro D."/>
            <person name="Riley R."/>
            <person name="Grigoriev I.V."/>
            <person name="Zhou S."/>
            <person name="Raouche S."/>
            <person name="Rosso M.N."/>
        </authorList>
    </citation>
    <scope>NUCLEOTIDE SEQUENCE [LARGE SCALE GENOMIC DNA]</scope>
    <source>
        <strain evidence="1 2">BRFM 1820</strain>
    </source>
</reference>
<dbReference type="Proteomes" id="UP000256964">
    <property type="component" value="Unassembled WGS sequence"/>
</dbReference>